<reference evidence="1 2" key="1">
    <citation type="submission" date="2019-09" db="EMBL/GenBank/DDBJ databases">
        <title>Hydrogenophaga aromatica sp. nov., isolated from a para-xylene-degrading enrichment culture.</title>
        <authorList>
            <person name="Tancsics A."/>
            <person name="Banerjee S."/>
        </authorList>
    </citation>
    <scope>NUCLEOTIDE SEQUENCE [LARGE SCALE GENOMIC DNA]</scope>
    <source>
        <strain evidence="1 2">D2P1</strain>
    </source>
</reference>
<proteinExistence type="predicted"/>
<dbReference type="Proteomes" id="UP000545507">
    <property type="component" value="Unassembled WGS sequence"/>
</dbReference>
<dbReference type="InterPro" id="IPR032092">
    <property type="entry name" value="PilW"/>
</dbReference>
<dbReference type="GO" id="GO:0043683">
    <property type="term" value="P:type IV pilus assembly"/>
    <property type="evidence" value="ECO:0007669"/>
    <property type="project" value="InterPro"/>
</dbReference>
<keyword evidence="2" id="KW-1185">Reference proteome</keyword>
<name>A0A7Y8GWM7_9BURK</name>
<evidence type="ECO:0000313" key="1">
    <source>
        <dbReference type="EMBL" id="NWF45452.1"/>
    </source>
</evidence>
<gene>
    <name evidence="1" type="ORF">F3K02_09360</name>
</gene>
<dbReference type="AlphaFoldDB" id="A0A7Y8GWM7"/>
<dbReference type="Pfam" id="PF16074">
    <property type="entry name" value="PilW"/>
    <property type="match status" value="1"/>
</dbReference>
<accession>A0A7Y8GWM7</accession>
<sequence length="245" mass="26050">MVGITVGMLVSVAAVGTLVYNRVSSTMVADTVALQQDAATVMRMIGRQLKQTGAVPVVNDPLAPLKFGYQDTYLGLPQGTPTPAPVSVDGTNVASGDTLRVSYTYNPNQAATVGDCMGESPDPTIPAERDIINTFSRGVDGQFLCQGTNQPNAQPVVNNVEELQFWYAVRDPATNQLRYFEAGGFADWTTVEAVQVCIRLAGTSGNNPTVGVASTGCTGQAVADDGRIRRVFRQVFTLRNLQSQG</sequence>
<protein>
    <recommendedName>
        <fullName evidence="3">Type IV pilus assembly protein PilW</fullName>
    </recommendedName>
</protein>
<comment type="caution">
    <text evidence="1">The sequence shown here is derived from an EMBL/GenBank/DDBJ whole genome shotgun (WGS) entry which is preliminary data.</text>
</comment>
<organism evidence="1 2">
    <name type="scientific">Hydrogenophaga aromaticivorans</name>
    <dbReference type="NCBI Taxonomy" id="2610898"/>
    <lineage>
        <taxon>Bacteria</taxon>
        <taxon>Pseudomonadati</taxon>
        <taxon>Pseudomonadota</taxon>
        <taxon>Betaproteobacteria</taxon>
        <taxon>Burkholderiales</taxon>
        <taxon>Comamonadaceae</taxon>
        <taxon>Hydrogenophaga</taxon>
    </lineage>
</organism>
<dbReference type="EMBL" id="VYGV01000006">
    <property type="protein sequence ID" value="NWF45452.1"/>
    <property type="molecule type" value="Genomic_DNA"/>
</dbReference>
<evidence type="ECO:0008006" key="3">
    <source>
        <dbReference type="Google" id="ProtNLM"/>
    </source>
</evidence>
<evidence type="ECO:0000313" key="2">
    <source>
        <dbReference type="Proteomes" id="UP000545507"/>
    </source>
</evidence>